<reference evidence="1 2" key="1">
    <citation type="submission" date="2021-06" db="EMBL/GenBank/DDBJ databases">
        <title>Complete genome sequence of vB_EcoP_SU7, a Podoviridae coliphage with C3 morphotype.</title>
        <authorList>
            <person name="Koonjan S."/>
            <person name="Cooper C.J."/>
            <person name="Nilsson A.S."/>
        </authorList>
    </citation>
    <scope>NUCLEOTIDE SEQUENCE [LARGE SCALE GENOMIC DNA]</scope>
</reference>
<evidence type="ECO:0000313" key="2">
    <source>
        <dbReference type="Proteomes" id="UP000693883"/>
    </source>
</evidence>
<keyword evidence="2" id="KW-1185">Reference proteome</keyword>
<dbReference type="EMBL" id="MZ342906">
    <property type="protein sequence ID" value="QWY14183.1"/>
    <property type="molecule type" value="Genomic_DNA"/>
</dbReference>
<organism evidence="1 2">
    <name type="scientific">Escherichia phage vB_EcoP_SU7</name>
    <dbReference type="NCBI Taxonomy" id="2849626"/>
    <lineage>
        <taxon>Viruses</taxon>
        <taxon>Duplodnaviria</taxon>
        <taxon>Heunggongvirae</taxon>
        <taxon>Uroviricota</taxon>
        <taxon>Caudoviricetes</taxon>
        <taxon>Mktvariviridae</taxon>
        <taxon>Gordonclarkvirinae</taxon>
        <taxon>Suseptimavirus</taxon>
        <taxon>Suseptimavirus SU7</taxon>
    </lineage>
</organism>
<name>A0A8F3HM16_9CAUD</name>
<dbReference type="InterPro" id="IPR025681">
    <property type="entry name" value="COOH-NH2_lig"/>
</dbReference>
<accession>A0A8F3HM16</accession>
<dbReference type="Pfam" id="PF14395">
    <property type="entry name" value="COOH-NH2_lig"/>
    <property type="match status" value="1"/>
</dbReference>
<proteinExistence type="predicted"/>
<gene>
    <name evidence="1" type="ORF">SU7_84</name>
</gene>
<evidence type="ECO:0000313" key="1">
    <source>
        <dbReference type="EMBL" id="QWY14183.1"/>
    </source>
</evidence>
<dbReference type="Proteomes" id="UP000693883">
    <property type="component" value="Segment"/>
</dbReference>
<sequence length="269" mass="30027">MTTKRKFLIGSDPEMFVRTASGIITSVAGKLGCSKDNKIDLAPDVRLQEDNVLAEFDINPQKGFEAFNDNIQRGIDLTNKVLNERGMEAALGISSHVFTSEEMESFHPSAFVFGCTPDFNAFTGQKNPSPVATDKGLRTAGGHVHLGVTGTLEISRQTQMMLGVLCDYFLSLPAVIMDKDTRRKELYGKASAIRYKDYGIEYRSLSNFWIGEKSTRKFVYEQVDKVVQGCDMEVLMSLHSRLPIEKLHNIINSNDVKEADKFSSKLQIV</sequence>
<protein>
    <submittedName>
        <fullName evidence="1">Uncharacterized protein</fullName>
    </submittedName>
</protein>